<feature type="compositionally biased region" description="Basic residues" evidence="1">
    <location>
        <begin position="1"/>
        <end position="10"/>
    </location>
</feature>
<feature type="compositionally biased region" description="Low complexity" evidence="1">
    <location>
        <begin position="80"/>
        <end position="92"/>
    </location>
</feature>
<reference evidence="4" key="1">
    <citation type="submission" date="2010-07" db="EMBL/GenBank/DDBJ databases">
        <title>The genome sequence of Gaeumannomyces graminis var. tritici strain R3-111a-1.</title>
        <authorList>
            <consortium name="The Broad Institute Genome Sequencing Platform"/>
            <person name="Ma L.-J."/>
            <person name="Dead R."/>
            <person name="Young S."/>
            <person name="Zeng Q."/>
            <person name="Koehrsen M."/>
            <person name="Alvarado L."/>
            <person name="Berlin A."/>
            <person name="Chapman S.B."/>
            <person name="Chen Z."/>
            <person name="Freedman E."/>
            <person name="Gellesch M."/>
            <person name="Goldberg J."/>
            <person name="Griggs A."/>
            <person name="Gujja S."/>
            <person name="Heilman E.R."/>
            <person name="Heiman D."/>
            <person name="Hepburn T."/>
            <person name="Howarth C."/>
            <person name="Jen D."/>
            <person name="Larson L."/>
            <person name="Mehta T."/>
            <person name="Neiman D."/>
            <person name="Pearson M."/>
            <person name="Roberts A."/>
            <person name="Saif S."/>
            <person name="Shea T."/>
            <person name="Shenoy N."/>
            <person name="Sisk P."/>
            <person name="Stolte C."/>
            <person name="Sykes S."/>
            <person name="Walk T."/>
            <person name="White J."/>
            <person name="Yandava C."/>
            <person name="Haas B."/>
            <person name="Nusbaum C."/>
            <person name="Birren B."/>
        </authorList>
    </citation>
    <scope>NUCLEOTIDE SEQUENCE [LARGE SCALE GENOMIC DNA]</scope>
    <source>
        <strain evidence="4">R3-111a-1</strain>
    </source>
</reference>
<dbReference type="Proteomes" id="UP000006039">
    <property type="component" value="Unassembled WGS sequence"/>
</dbReference>
<feature type="compositionally biased region" description="Basic residues" evidence="1">
    <location>
        <begin position="150"/>
        <end position="166"/>
    </location>
</feature>
<feature type="region of interest" description="Disordered" evidence="1">
    <location>
        <begin position="263"/>
        <end position="308"/>
    </location>
</feature>
<protein>
    <submittedName>
        <fullName evidence="2 3">Uncharacterized protein</fullName>
    </submittedName>
</protein>
<feature type="compositionally biased region" description="Basic and acidic residues" evidence="1">
    <location>
        <begin position="190"/>
        <end position="212"/>
    </location>
</feature>
<keyword evidence="4" id="KW-1185">Reference proteome</keyword>
<feature type="compositionally biased region" description="Basic and acidic residues" evidence="1">
    <location>
        <begin position="263"/>
        <end position="280"/>
    </location>
</feature>
<accession>J3NIR4</accession>
<reference evidence="3" key="5">
    <citation type="submission" date="2018-04" db="UniProtKB">
        <authorList>
            <consortium name="EnsemblFungi"/>
        </authorList>
    </citation>
    <scope>IDENTIFICATION</scope>
    <source>
        <strain evidence="3">R3-111a-1</strain>
    </source>
</reference>
<feature type="compositionally biased region" description="Basic and acidic residues" evidence="1">
    <location>
        <begin position="50"/>
        <end position="63"/>
    </location>
</feature>
<reference evidence="2" key="2">
    <citation type="submission" date="2010-07" db="EMBL/GenBank/DDBJ databases">
        <authorList>
            <consortium name="The Broad Institute Genome Sequencing Platform"/>
            <consortium name="Broad Institute Genome Sequencing Center for Infectious Disease"/>
            <person name="Ma L.-J."/>
            <person name="Dead R."/>
            <person name="Young S."/>
            <person name="Zeng Q."/>
            <person name="Koehrsen M."/>
            <person name="Alvarado L."/>
            <person name="Berlin A."/>
            <person name="Chapman S.B."/>
            <person name="Chen Z."/>
            <person name="Freedman E."/>
            <person name="Gellesch M."/>
            <person name="Goldberg J."/>
            <person name="Griggs A."/>
            <person name="Gujja S."/>
            <person name="Heilman E.R."/>
            <person name="Heiman D."/>
            <person name="Hepburn T."/>
            <person name="Howarth C."/>
            <person name="Jen D."/>
            <person name="Larson L."/>
            <person name="Mehta T."/>
            <person name="Neiman D."/>
            <person name="Pearson M."/>
            <person name="Roberts A."/>
            <person name="Saif S."/>
            <person name="Shea T."/>
            <person name="Shenoy N."/>
            <person name="Sisk P."/>
            <person name="Stolte C."/>
            <person name="Sykes S."/>
            <person name="Walk T."/>
            <person name="White J."/>
            <person name="Yandava C."/>
            <person name="Haas B."/>
            <person name="Nusbaum C."/>
            <person name="Birren B."/>
        </authorList>
    </citation>
    <scope>NUCLEOTIDE SEQUENCE</scope>
    <source>
        <strain evidence="2">R3-111a-1</strain>
    </source>
</reference>
<evidence type="ECO:0000256" key="1">
    <source>
        <dbReference type="SAM" id="MobiDB-lite"/>
    </source>
</evidence>
<dbReference type="RefSeq" id="XP_009217173.1">
    <property type="nucleotide sequence ID" value="XM_009218909.1"/>
</dbReference>
<proteinExistence type="predicted"/>
<feature type="compositionally biased region" description="Basic residues" evidence="1">
    <location>
        <begin position="130"/>
        <end position="141"/>
    </location>
</feature>
<dbReference type="EnsemblFungi" id="EJT81164">
    <property type="protein sequence ID" value="EJT81164"/>
    <property type="gene ID" value="GGTG_01148"/>
</dbReference>
<organism evidence="2">
    <name type="scientific">Gaeumannomyces tritici (strain R3-111a-1)</name>
    <name type="common">Wheat and barley take-all root rot fungus</name>
    <name type="synonym">Gaeumannomyces graminis var. tritici</name>
    <dbReference type="NCBI Taxonomy" id="644352"/>
    <lineage>
        <taxon>Eukaryota</taxon>
        <taxon>Fungi</taxon>
        <taxon>Dikarya</taxon>
        <taxon>Ascomycota</taxon>
        <taxon>Pezizomycotina</taxon>
        <taxon>Sordariomycetes</taxon>
        <taxon>Sordariomycetidae</taxon>
        <taxon>Magnaporthales</taxon>
        <taxon>Magnaporthaceae</taxon>
        <taxon>Gaeumannomyces</taxon>
    </lineage>
</organism>
<evidence type="ECO:0000313" key="3">
    <source>
        <dbReference type="EnsemblFungi" id="EJT81164"/>
    </source>
</evidence>
<dbReference type="eggNOG" id="ENOG502REFM">
    <property type="taxonomic scope" value="Eukaryota"/>
</dbReference>
<feature type="compositionally biased region" description="Basic and acidic residues" evidence="1">
    <location>
        <begin position="294"/>
        <end position="308"/>
    </location>
</feature>
<reference evidence="3" key="4">
    <citation type="journal article" date="2015" name="G3 (Bethesda)">
        <title>Genome sequences of three phytopathogenic species of the Magnaporthaceae family of fungi.</title>
        <authorList>
            <person name="Okagaki L.H."/>
            <person name="Nunes C.C."/>
            <person name="Sailsbery J."/>
            <person name="Clay B."/>
            <person name="Brown D."/>
            <person name="John T."/>
            <person name="Oh Y."/>
            <person name="Young N."/>
            <person name="Fitzgerald M."/>
            <person name="Haas B.J."/>
            <person name="Zeng Q."/>
            <person name="Young S."/>
            <person name="Adiconis X."/>
            <person name="Fan L."/>
            <person name="Levin J.Z."/>
            <person name="Mitchell T.K."/>
            <person name="Okubara P.A."/>
            <person name="Farman M.L."/>
            <person name="Kohn L.M."/>
            <person name="Birren B."/>
            <person name="Ma L.-J."/>
            <person name="Dean R.A."/>
        </authorList>
    </citation>
    <scope>NUCLEOTIDE SEQUENCE</scope>
    <source>
        <strain evidence="3">R3-111a-1</strain>
    </source>
</reference>
<dbReference type="AlphaFoldDB" id="J3NIR4"/>
<dbReference type="EMBL" id="GL385395">
    <property type="protein sequence ID" value="EJT81164.1"/>
    <property type="molecule type" value="Genomic_DNA"/>
</dbReference>
<gene>
    <name evidence="3" type="primary">20341606</name>
    <name evidence="2" type="ORF">GGTG_01148</name>
</gene>
<evidence type="ECO:0000313" key="2">
    <source>
        <dbReference type="EMBL" id="EJT81164.1"/>
    </source>
</evidence>
<reference evidence="2" key="3">
    <citation type="submission" date="2010-09" db="EMBL/GenBank/DDBJ databases">
        <title>Annotation of Gaeumannomyces graminis var. tritici R3-111a-1.</title>
        <authorList>
            <consortium name="The Broad Institute Genome Sequencing Platform"/>
            <person name="Ma L.-J."/>
            <person name="Dead R."/>
            <person name="Young S.K."/>
            <person name="Zeng Q."/>
            <person name="Gargeya S."/>
            <person name="Fitzgerald M."/>
            <person name="Haas B."/>
            <person name="Abouelleil A."/>
            <person name="Alvarado L."/>
            <person name="Arachchi H.M."/>
            <person name="Berlin A."/>
            <person name="Brown A."/>
            <person name="Chapman S.B."/>
            <person name="Chen Z."/>
            <person name="Dunbar C."/>
            <person name="Freedman E."/>
            <person name="Gearin G."/>
            <person name="Gellesch M."/>
            <person name="Goldberg J."/>
            <person name="Griggs A."/>
            <person name="Gujja S."/>
            <person name="Heiman D."/>
            <person name="Howarth C."/>
            <person name="Larson L."/>
            <person name="Lui A."/>
            <person name="MacDonald P.J.P."/>
            <person name="Mehta T."/>
            <person name="Montmayeur A."/>
            <person name="Murphy C."/>
            <person name="Neiman D."/>
            <person name="Pearson M."/>
            <person name="Priest M."/>
            <person name="Roberts A."/>
            <person name="Saif S."/>
            <person name="Shea T."/>
            <person name="Shenoy N."/>
            <person name="Sisk P."/>
            <person name="Stolte C."/>
            <person name="Sykes S."/>
            <person name="Yandava C."/>
            <person name="Wortman J."/>
            <person name="Nusbaum C."/>
            <person name="Birren B."/>
        </authorList>
    </citation>
    <scope>NUCLEOTIDE SEQUENCE</scope>
    <source>
        <strain evidence="2">R3-111a-1</strain>
    </source>
</reference>
<feature type="region of interest" description="Disordered" evidence="1">
    <location>
        <begin position="130"/>
        <end position="212"/>
    </location>
</feature>
<dbReference type="HOGENOM" id="CLU_903272_0_0_1"/>
<name>J3NIR4_GAET3</name>
<dbReference type="OrthoDB" id="10469623at2759"/>
<feature type="region of interest" description="Disordered" evidence="1">
    <location>
        <begin position="1"/>
        <end position="96"/>
    </location>
</feature>
<dbReference type="GeneID" id="20341606"/>
<dbReference type="VEuPathDB" id="FungiDB:GGTG_01148"/>
<sequence>MSDTGRHRRSPTPYPSRGHSRHSHRQSNASRLLSRLMDNALHRCGLGRLEPVRKDDEKAETRRSSTGSTQPLREKPSHDATTTGRGSSAAGSQGRVAEGRFRRLISRMVSRITGLTCAILDLGLRKPSLSRRHHRGRRRGTWRGFNFGRGSRKLGMRSVSPRKKDRYPRADSEDWNPPQPRKRSAQPDDASDRIRGRSHDSAPVHCRLQEDQREKLRAGLEELQVAMRSESGPHRPSDPPTAAARAKFAEHVDRLVDVASGAEDLRLSARHDTASDDGSGRQRGRQWGRSGSIRWDDRTTISSSSERR</sequence>
<evidence type="ECO:0000313" key="4">
    <source>
        <dbReference type="Proteomes" id="UP000006039"/>
    </source>
</evidence>